<gene>
    <name evidence="1" type="ORF">ATW55_12100</name>
</gene>
<organism evidence="1 2">
    <name type="scientific">Ferroacidibacillus organovorans</name>
    <dbReference type="NCBI Taxonomy" id="1765683"/>
    <lineage>
        <taxon>Bacteria</taxon>
        <taxon>Bacillati</taxon>
        <taxon>Bacillota</taxon>
        <taxon>Bacilli</taxon>
        <taxon>Bacillales</taxon>
        <taxon>Alicyclobacillaceae</taxon>
        <taxon>Ferroacidibacillus</taxon>
    </lineage>
</organism>
<dbReference type="EMBL" id="LPVJ01000006">
    <property type="protein sequence ID" value="KUO97058.1"/>
    <property type="molecule type" value="Genomic_DNA"/>
</dbReference>
<evidence type="ECO:0000313" key="1">
    <source>
        <dbReference type="EMBL" id="KUO97058.1"/>
    </source>
</evidence>
<proteinExistence type="predicted"/>
<name>A0A101XT45_9BACL</name>
<evidence type="ECO:0000313" key="2">
    <source>
        <dbReference type="Proteomes" id="UP000053557"/>
    </source>
</evidence>
<dbReference type="AlphaFoldDB" id="A0A101XT45"/>
<comment type="caution">
    <text evidence="1">The sequence shown here is derived from an EMBL/GenBank/DDBJ whole genome shotgun (WGS) entry which is preliminary data.</text>
</comment>
<dbReference type="RefSeq" id="WP_067711404.1">
    <property type="nucleotide sequence ID" value="NZ_LPVJ01000006.1"/>
</dbReference>
<reference evidence="1 2" key="1">
    <citation type="submission" date="2015-12" db="EMBL/GenBank/DDBJ databases">
        <title>Draft genome sequence of Acidibacillus ferrooxidans ITV001, isolated from a chalcopyrite acid mine drainage site in Brazil.</title>
        <authorList>
            <person name="Dall'Agnol H."/>
            <person name="Nancucheo I."/>
            <person name="Johnson B."/>
            <person name="Oliveira R."/>
            <person name="Leite L."/>
            <person name="Pylro V."/>
            <person name="Nunes G.L."/>
            <person name="Tzotzos G."/>
            <person name="Fernandes G.R."/>
            <person name="Dutra J."/>
            <person name="Orellana S.C."/>
            <person name="Oliveira G."/>
        </authorList>
    </citation>
    <scope>NUCLEOTIDE SEQUENCE [LARGE SCALE GENOMIC DNA]</scope>
    <source>
        <strain evidence="2">ITV01</strain>
    </source>
</reference>
<accession>A0A101XT45</accession>
<protein>
    <recommendedName>
        <fullName evidence="3">OB domain-containing protein</fullName>
    </recommendedName>
</protein>
<dbReference type="OrthoDB" id="9817229at2"/>
<sequence>MAIAINEVLSPWLDRDYTEADFERITARFPLPEIRRAESPISIEDLQIGDKVEYLGTSVKVICRAKTRFGQPFLLLDLEDETDHMQGVMWGTDESYLNTLVEKIGKGKEAVASGFVQEYPASSGKLQIVVNSLDFADIRVIIPDSHVLGLSHTVMQTMLMIESLPEPYKDLALGGLELHWDALLSAVDPESKRHKYSAGILTHLRWVLKALTYLYGKASNPVSAMLAIIHGVQPSLADFKAGGRIEKYPGSVDYLYRILVKAQEAGKRPGDEISPQSAMVAATFLEIGKIVEDRRIGPATFGTQTLLDVGESLRIPYTVIGPIQDLVVSRPVIYGVDDIQRPTDAWTLHFARYLVDQCG</sequence>
<evidence type="ECO:0008006" key="3">
    <source>
        <dbReference type="Google" id="ProtNLM"/>
    </source>
</evidence>
<keyword evidence="2" id="KW-1185">Reference proteome</keyword>
<dbReference type="Proteomes" id="UP000053557">
    <property type="component" value="Unassembled WGS sequence"/>
</dbReference>